<dbReference type="RefSeq" id="WP_124346942.1">
    <property type="nucleotide sequence ID" value="NZ_CP027706.1"/>
</dbReference>
<dbReference type="PANTHER" id="PTHR33798">
    <property type="entry name" value="FLAVOPROTEIN OXYGENASE"/>
    <property type="match status" value="1"/>
</dbReference>
<evidence type="ECO:0000256" key="4">
    <source>
        <dbReference type="ARBA" id="ARBA00038054"/>
    </source>
</evidence>
<evidence type="ECO:0000313" key="6">
    <source>
        <dbReference type="EMBL" id="QXH37921.1"/>
    </source>
</evidence>
<comment type="similarity">
    <text evidence="4">Belongs to the flavoredoxin family.</text>
</comment>
<accession>A0ABX8MLJ2</accession>
<reference evidence="6" key="1">
    <citation type="submission" date="2021-06" db="EMBL/GenBank/DDBJ databases">
        <title>Updating the genus Pseudomonas: Description of 43 new species and partition of the Pseudomonas putida group.</title>
        <authorList>
            <person name="Girard L."/>
            <person name="Lood C."/>
            <person name="Vandamme P."/>
            <person name="Rokni-Zadeh H."/>
            <person name="van Noort V."/>
            <person name="Hofte M."/>
            <person name="Lavigne R."/>
            <person name="De Mot R."/>
        </authorList>
    </citation>
    <scope>NUCLEOTIDE SEQUENCE</scope>
    <source>
        <strain evidence="6">CMR12a</strain>
    </source>
</reference>
<dbReference type="InterPro" id="IPR002563">
    <property type="entry name" value="Flavin_Rdtase-like_dom"/>
</dbReference>
<keyword evidence="7" id="KW-1185">Reference proteome</keyword>
<keyword evidence="2" id="KW-0285">Flavoprotein</keyword>
<dbReference type="EMBL" id="CP077074">
    <property type="protein sequence ID" value="QXH37921.1"/>
    <property type="molecule type" value="Genomic_DNA"/>
</dbReference>
<dbReference type="PANTHER" id="PTHR33798:SF5">
    <property type="entry name" value="FLAVIN REDUCTASE LIKE DOMAIN-CONTAINING PROTEIN"/>
    <property type="match status" value="1"/>
</dbReference>
<name>A0ABX8MLJ2_9PSED</name>
<organism evidence="6 7">
    <name type="scientific">Pseudomonas sessilinigenes</name>
    <dbReference type="NCBI Taxonomy" id="658629"/>
    <lineage>
        <taxon>Bacteria</taxon>
        <taxon>Pseudomonadati</taxon>
        <taxon>Pseudomonadota</taxon>
        <taxon>Gammaproteobacteria</taxon>
        <taxon>Pseudomonadales</taxon>
        <taxon>Pseudomonadaceae</taxon>
        <taxon>Pseudomonas</taxon>
    </lineage>
</organism>
<evidence type="ECO:0000256" key="2">
    <source>
        <dbReference type="ARBA" id="ARBA00022630"/>
    </source>
</evidence>
<dbReference type="Gene3D" id="2.30.110.10">
    <property type="entry name" value="Electron Transport, Fmn-binding Protein, Chain A"/>
    <property type="match status" value="1"/>
</dbReference>
<protein>
    <submittedName>
        <fullName evidence="6">Flavin reductase family protein</fullName>
    </submittedName>
</protein>
<sequence>MYFDMKALSPEQRSNLVHSTVIPRPIAWVSSCDGSGAVNVAPFSFFNVMSGDPPLLCLCIGSRSGEPKDTARNIIERGEFVVNLVSAPMAGRMTVTSIDFDAQVNEALEAGLQMLPGQQVSIPRIASSPCSMECRVRQLIDIDGVRTFILADIVGTHLCEEAIVDVTRMFIDPTSMALIGRLHSPGWYCEVSADFQMPTPTPQAWQSLKAQGREQELLAWREPSTSQTGAKERC</sequence>
<evidence type="ECO:0000256" key="1">
    <source>
        <dbReference type="ARBA" id="ARBA00001917"/>
    </source>
</evidence>
<evidence type="ECO:0000256" key="3">
    <source>
        <dbReference type="ARBA" id="ARBA00022643"/>
    </source>
</evidence>
<evidence type="ECO:0000259" key="5">
    <source>
        <dbReference type="SMART" id="SM00903"/>
    </source>
</evidence>
<dbReference type="Pfam" id="PF01613">
    <property type="entry name" value="Flavin_Reduct"/>
    <property type="match status" value="1"/>
</dbReference>
<dbReference type="SMART" id="SM00903">
    <property type="entry name" value="Flavin_Reduct"/>
    <property type="match status" value="1"/>
</dbReference>
<keyword evidence="3" id="KW-0288">FMN</keyword>
<evidence type="ECO:0000313" key="7">
    <source>
        <dbReference type="Proteomes" id="UP000693952"/>
    </source>
</evidence>
<dbReference type="InterPro" id="IPR012349">
    <property type="entry name" value="Split_barrel_FMN-bd"/>
</dbReference>
<comment type="cofactor">
    <cofactor evidence="1">
        <name>FMN</name>
        <dbReference type="ChEBI" id="CHEBI:58210"/>
    </cofactor>
</comment>
<dbReference type="SUPFAM" id="SSF50475">
    <property type="entry name" value="FMN-binding split barrel"/>
    <property type="match status" value="1"/>
</dbReference>
<dbReference type="Proteomes" id="UP000693952">
    <property type="component" value="Chromosome"/>
</dbReference>
<gene>
    <name evidence="6" type="ORF">KSS89_16655</name>
</gene>
<proteinExistence type="inferred from homology"/>
<feature type="domain" description="Flavin reductase like" evidence="5">
    <location>
        <begin position="19"/>
        <end position="172"/>
    </location>
</feature>